<evidence type="ECO:0008006" key="4">
    <source>
        <dbReference type="Google" id="ProtNLM"/>
    </source>
</evidence>
<reference evidence="2 3" key="1">
    <citation type="journal article" date="2020" name="Nature">
        <title>Bacterial chemolithoautotrophy via manganese oxidation.</title>
        <authorList>
            <person name="Yu H."/>
            <person name="Leadbetter J.R."/>
        </authorList>
    </citation>
    <scope>NUCLEOTIDE SEQUENCE [LARGE SCALE GENOMIC DNA]</scope>
    <source>
        <strain evidence="2 3">RBP-1</strain>
    </source>
</reference>
<dbReference type="EMBL" id="VTOX01000003">
    <property type="protein sequence ID" value="NKE66296.1"/>
    <property type="molecule type" value="Genomic_DNA"/>
</dbReference>
<feature type="transmembrane region" description="Helical" evidence="1">
    <location>
        <begin position="90"/>
        <end position="111"/>
    </location>
</feature>
<accession>A0A7X6I6D1</accession>
<evidence type="ECO:0000313" key="2">
    <source>
        <dbReference type="EMBL" id="NKE66296.1"/>
    </source>
</evidence>
<feature type="transmembrane region" description="Helical" evidence="1">
    <location>
        <begin position="49"/>
        <end position="70"/>
    </location>
</feature>
<keyword evidence="1" id="KW-0472">Membrane</keyword>
<keyword evidence="1" id="KW-0812">Transmembrane</keyword>
<evidence type="ECO:0000313" key="3">
    <source>
        <dbReference type="Proteomes" id="UP000521868"/>
    </source>
</evidence>
<gene>
    <name evidence="2" type="ORF">RAMLITH_10730</name>
</gene>
<organism evidence="2 3">
    <name type="scientific">Ramlibacter lithotrophicus</name>
    <dbReference type="NCBI Taxonomy" id="2606681"/>
    <lineage>
        <taxon>Bacteria</taxon>
        <taxon>Pseudomonadati</taxon>
        <taxon>Pseudomonadota</taxon>
        <taxon>Betaproteobacteria</taxon>
        <taxon>Burkholderiales</taxon>
        <taxon>Comamonadaceae</taxon>
        <taxon>Ramlibacter</taxon>
    </lineage>
</organism>
<evidence type="ECO:0000256" key="1">
    <source>
        <dbReference type="SAM" id="Phobius"/>
    </source>
</evidence>
<dbReference type="RefSeq" id="WP_168107411.1">
    <property type="nucleotide sequence ID" value="NZ_VTOX01000003.1"/>
</dbReference>
<proteinExistence type="predicted"/>
<feature type="transmembrane region" description="Helical" evidence="1">
    <location>
        <begin position="18"/>
        <end position="37"/>
    </location>
</feature>
<comment type="caution">
    <text evidence="2">The sequence shown here is derived from an EMBL/GenBank/DDBJ whole genome shotgun (WGS) entry which is preliminary data.</text>
</comment>
<keyword evidence="1" id="KW-1133">Transmembrane helix</keyword>
<dbReference type="Proteomes" id="UP000521868">
    <property type="component" value="Unassembled WGS sequence"/>
</dbReference>
<sequence>MSERAVAPRPLAGKVARALHVVAALLAAHGLLLWLVDTLHDRLPAPPDAIGPVLFWLLAVPALVLTRPFIPLFWKLGLMNAPGWFAWPKALGVALAYGSWIAALLAVAWLVRLAGRPPDAER</sequence>
<name>A0A7X6I6D1_9BURK</name>
<keyword evidence="3" id="KW-1185">Reference proteome</keyword>
<dbReference type="AlphaFoldDB" id="A0A7X6I6D1"/>
<protein>
    <recommendedName>
        <fullName evidence="4">Transmembrane protein</fullName>
    </recommendedName>
</protein>